<gene>
    <name evidence="6" type="ORF">THITH_16390</name>
</gene>
<keyword evidence="2 3" id="KW-0732">Signal</keyword>
<evidence type="ECO:0000259" key="4">
    <source>
        <dbReference type="Pfam" id="PF01464"/>
    </source>
</evidence>
<accession>W0DLZ4</accession>
<dbReference type="PANTHER" id="PTHR37423">
    <property type="entry name" value="SOLUBLE LYTIC MUREIN TRANSGLYCOSYLASE-RELATED"/>
    <property type="match status" value="1"/>
</dbReference>
<dbReference type="Proteomes" id="UP000005289">
    <property type="component" value="Chromosome"/>
</dbReference>
<protein>
    <submittedName>
        <fullName evidence="6">Lytic transglycosylase</fullName>
    </submittedName>
</protein>
<evidence type="ECO:0000259" key="5">
    <source>
        <dbReference type="Pfam" id="PF14718"/>
    </source>
</evidence>
<dbReference type="EMBL" id="CP007029">
    <property type="protein sequence ID" value="AHE99609.1"/>
    <property type="molecule type" value="Genomic_DNA"/>
</dbReference>
<dbReference type="HOGENOM" id="CLU_019016_0_1_6"/>
<dbReference type="GO" id="GO:0042597">
    <property type="term" value="C:periplasmic space"/>
    <property type="evidence" value="ECO:0007669"/>
    <property type="project" value="InterPro"/>
</dbReference>
<evidence type="ECO:0000256" key="2">
    <source>
        <dbReference type="ARBA" id="ARBA00022729"/>
    </source>
</evidence>
<dbReference type="Gene3D" id="1.10.530.10">
    <property type="match status" value="1"/>
</dbReference>
<dbReference type="PANTHER" id="PTHR37423:SF5">
    <property type="entry name" value="SOLUBLE LYTIC MUREIN TRANSGLYCOSYLASE"/>
    <property type="match status" value="1"/>
</dbReference>
<dbReference type="STRING" id="713585.THITH_16390"/>
<dbReference type="InterPro" id="IPR008939">
    <property type="entry name" value="Lytic_TGlycosylase_superhlx_U"/>
</dbReference>
<dbReference type="Gene3D" id="1.25.20.10">
    <property type="entry name" value="Bacterial muramidases"/>
    <property type="match status" value="1"/>
</dbReference>
<dbReference type="InterPro" id="IPR008258">
    <property type="entry name" value="Transglycosylase_SLT_dom_1"/>
</dbReference>
<evidence type="ECO:0000256" key="1">
    <source>
        <dbReference type="ARBA" id="ARBA00007734"/>
    </source>
</evidence>
<evidence type="ECO:0000313" key="7">
    <source>
        <dbReference type="Proteomes" id="UP000005289"/>
    </source>
</evidence>
<dbReference type="CDD" id="cd13401">
    <property type="entry name" value="Slt70-like"/>
    <property type="match status" value="1"/>
</dbReference>
<proteinExistence type="inferred from homology"/>
<dbReference type="AlphaFoldDB" id="W0DLZ4"/>
<name>W0DLZ4_9GAMM</name>
<feature type="signal peptide" evidence="3">
    <location>
        <begin position="1"/>
        <end position="22"/>
    </location>
</feature>
<keyword evidence="7" id="KW-1185">Reference proteome</keyword>
<dbReference type="SUPFAM" id="SSF48435">
    <property type="entry name" value="Bacterial muramidases"/>
    <property type="match status" value="1"/>
</dbReference>
<feature type="domain" description="Transglycosylase SLT" evidence="4">
    <location>
        <begin position="485"/>
        <end position="597"/>
    </location>
</feature>
<dbReference type="OrthoDB" id="92254at2"/>
<evidence type="ECO:0000313" key="6">
    <source>
        <dbReference type="EMBL" id="AHE99609.1"/>
    </source>
</evidence>
<comment type="similarity">
    <text evidence="1">Belongs to the transglycosylase Slt family.</text>
</comment>
<reference evidence="6 7" key="1">
    <citation type="submission" date="2013-12" db="EMBL/GenBank/DDBJ databases">
        <authorList>
            <consortium name="DOE Joint Genome Institute"/>
            <person name="Muyzer G."/>
            <person name="Huntemann M."/>
            <person name="Han J."/>
            <person name="Chen A."/>
            <person name="Kyrpides N."/>
            <person name="Mavromatis K."/>
            <person name="Markowitz V."/>
            <person name="Palaniappan K."/>
            <person name="Ivanova N."/>
            <person name="Schaumberg A."/>
            <person name="Pati A."/>
            <person name="Liolios K."/>
            <person name="Nordberg H.P."/>
            <person name="Cantor M.N."/>
            <person name="Hua S.X."/>
            <person name="Woyke T."/>
        </authorList>
    </citation>
    <scope>NUCLEOTIDE SEQUENCE [LARGE SCALE GENOMIC DNA]</scope>
    <source>
        <strain evidence="6 7">ARh 1</strain>
    </source>
</reference>
<dbReference type="RefSeq" id="WP_006746814.1">
    <property type="nucleotide sequence ID" value="NZ_CP007029.1"/>
</dbReference>
<dbReference type="InterPro" id="IPR023346">
    <property type="entry name" value="Lysozyme-like_dom_sf"/>
</dbReference>
<dbReference type="InterPro" id="IPR012289">
    <property type="entry name" value="Lytic_TGlycosylase_superhlx_L"/>
</dbReference>
<dbReference type="KEGG" id="tti:THITH_16390"/>
<dbReference type="SUPFAM" id="SSF53955">
    <property type="entry name" value="Lysozyme-like"/>
    <property type="match status" value="1"/>
</dbReference>
<dbReference type="InterPro" id="IPR037061">
    <property type="entry name" value="Lytic_TGlycoase_superhlx_L_sf"/>
</dbReference>
<dbReference type="GO" id="GO:0004553">
    <property type="term" value="F:hydrolase activity, hydrolyzing O-glycosyl compounds"/>
    <property type="evidence" value="ECO:0007669"/>
    <property type="project" value="InterPro"/>
</dbReference>
<dbReference type="Gene3D" id="1.10.1240.20">
    <property type="entry name" value="Lytic transglycosylase, superhelical linker domain"/>
    <property type="match status" value="1"/>
</dbReference>
<evidence type="ECO:0000256" key="3">
    <source>
        <dbReference type="SAM" id="SignalP"/>
    </source>
</evidence>
<feature type="domain" description="Lytic transglycosylase superhelical linker" evidence="5">
    <location>
        <begin position="407"/>
        <end position="473"/>
    </location>
</feature>
<organism evidence="6 7">
    <name type="scientific">Thioalkalivibrio paradoxus ARh 1</name>
    <dbReference type="NCBI Taxonomy" id="713585"/>
    <lineage>
        <taxon>Bacteria</taxon>
        <taxon>Pseudomonadati</taxon>
        <taxon>Pseudomonadota</taxon>
        <taxon>Gammaproteobacteria</taxon>
        <taxon>Chromatiales</taxon>
        <taxon>Ectothiorhodospiraceae</taxon>
        <taxon>Thioalkalivibrio</taxon>
    </lineage>
</organism>
<sequence length="684" mass="76626">MRIGAPVVAALALVLTLSAATAGPIERDFTVERSLFLLAERALNQDDGRAFEATRTALGDYPLLPYLEYRRLARNLGRPDPGDVADFLERHGETPLAGMLRNSYLNHLAQEGQWRDFLRFAGDGDGLSTELTCFRKQALLNTGQRQEALAEVDAIWLHGHSQPQACDPVFDAWRAEGRLTPELAWQRLELAIDAGQTGLARYLRRYLGTDDRAWADRWLQLEADPARVTRAGFDAGAHRSAGRMLERAFLRLIPRDLDGALAAWQSHGDRLGLETDHQHRILHALALRLALRGRPEALPFMAGLPDAVFDDQLRQWQLRSALRDRDWNTVLAAVDAMSTDAAAEARWQYWRARAAEQLGRDDEAMQNYRAAAQERNFYGFLAADRLGVPYRIGHAPTVVPASAVERVAQDPAIQRMRELVLLDRYPEARREWSHRIDALPPGDQEAAARLFADWGWHDRAIFTAARARSWDDIDLRFPLAFADLIVEGAREREIDPAWAMAIARQESAFLHDVRSGAGALGIMQVMPATGRSVANAAGVRVRNNHDILNPSNNARLGTYYLKRNLDNFGGHSLLSTAAYNAGAHRVRSWLPEQGRMDPDIWAELIPFHETRDYIQRVFAYRIIYAVRLGMTPPSLQTLLYPVTPTEQLALARESHLAGRGITGATLAATRDFCDAPGYTNARCH</sequence>
<dbReference type="Pfam" id="PF14718">
    <property type="entry name" value="SLT_L"/>
    <property type="match status" value="1"/>
</dbReference>
<feature type="chain" id="PRO_5004787099" evidence="3">
    <location>
        <begin position="23"/>
        <end position="684"/>
    </location>
</feature>
<dbReference type="Pfam" id="PF01464">
    <property type="entry name" value="SLT"/>
    <property type="match status" value="1"/>
</dbReference>